<dbReference type="InterPro" id="IPR029058">
    <property type="entry name" value="AB_hydrolase_fold"/>
</dbReference>
<evidence type="ECO:0000256" key="2">
    <source>
        <dbReference type="SAM" id="MobiDB-lite"/>
    </source>
</evidence>
<dbReference type="GO" id="GO:0016787">
    <property type="term" value="F:hydrolase activity"/>
    <property type="evidence" value="ECO:0007669"/>
    <property type="project" value="UniProtKB-KW"/>
</dbReference>
<dbReference type="InterPro" id="IPR005645">
    <property type="entry name" value="FSH-like_dom"/>
</dbReference>
<dbReference type="SUPFAM" id="SSF53474">
    <property type="entry name" value="alpha/beta-Hydrolases"/>
    <property type="match status" value="1"/>
</dbReference>
<keyword evidence="5" id="KW-1185">Reference proteome</keyword>
<organism evidence="4 5">
    <name type="scientific">Pholiota conissans</name>
    <dbReference type="NCBI Taxonomy" id="109636"/>
    <lineage>
        <taxon>Eukaryota</taxon>
        <taxon>Fungi</taxon>
        <taxon>Dikarya</taxon>
        <taxon>Basidiomycota</taxon>
        <taxon>Agaricomycotina</taxon>
        <taxon>Agaricomycetes</taxon>
        <taxon>Agaricomycetidae</taxon>
        <taxon>Agaricales</taxon>
        <taxon>Agaricineae</taxon>
        <taxon>Strophariaceae</taxon>
        <taxon>Pholiota</taxon>
    </lineage>
</organism>
<dbReference type="Pfam" id="PF03959">
    <property type="entry name" value="FSH1"/>
    <property type="match status" value="1"/>
</dbReference>
<evidence type="ECO:0000256" key="1">
    <source>
        <dbReference type="ARBA" id="ARBA00022801"/>
    </source>
</evidence>
<sequence>MSSKVMTRVLVLHGYSQNATILSKRLGALRKESKDIDFVFVTAPHVLLPAEMIGPPSRFDSQGPGDGGQTAEQMQSDPNTSLRTWWKANKGRTEAVGLTDSIIYLKNIMKETTFDGVFGFSQGAAFAALLAAMLERPHLYPPFLVDGQPPHPPFKFCVAISGFKLLDPFCIPFFSPSYSTPTLHVLGKTDVVVVEERSRQLIEVSSNARVEEHEGGHFVPSKGSWRKFLVNYMLDPTGSVPSPGSSSRLEEDASAEVSGTNTPRL</sequence>
<feature type="region of interest" description="Disordered" evidence="2">
    <location>
        <begin position="239"/>
        <end position="265"/>
    </location>
</feature>
<evidence type="ECO:0000259" key="3">
    <source>
        <dbReference type="Pfam" id="PF03959"/>
    </source>
</evidence>
<evidence type="ECO:0000313" key="4">
    <source>
        <dbReference type="EMBL" id="KAF9470680.1"/>
    </source>
</evidence>
<dbReference type="Proteomes" id="UP000807469">
    <property type="component" value="Unassembled WGS sequence"/>
</dbReference>
<dbReference type="EMBL" id="MU155882">
    <property type="protein sequence ID" value="KAF9470680.1"/>
    <property type="molecule type" value="Genomic_DNA"/>
</dbReference>
<feature type="compositionally biased region" description="Polar residues" evidence="2">
    <location>
        <begin position="70"/>
        <end position="79"/>
    </location>
</feature>
<dbReference type="AlphaFoldDB" id="A0A9P6CQZ8"/>
<accession>A0A9P6CQZ8</accession>
<name>A0A9P6CQZ8_9AGAR</name>
<keyword evidence="1" id="KW-0378">Hydrolase</keyword>
<feature type="region of interest" description="Disordered" evidence="2">
    <location>
        <begin position="57"/>
        <end position="79"/>
    </location>
</feature>
<dbReference type="GO" id="GO:0005634">
    <property type="term" value="C:nucleus"/>
    <property type="evidence" value="ECO:0007669"/>
    <property type="project" value="TreeGrafter"/>
</dbReference>
<feature type="domain" description="Serine hydrolase" evidence="3">
    <location>
        <begin position="6"/>
        <end position="227"/>
    </location>
</feature>
<proteinExistence type="predicted"/>
<dbReference type="OrthoDB" id="2094269at2759"/>
<comment type="caution">
    <text evidence="4">The sequence shown here is derived from an EMBL/GenBank/DDBJ whole genome shotgun (WGS) entry which is preliminary data.</text>
</comment>
<dbReference type="InterPro" id="IPR050593">
    <property type="entry name" value="LovG"/>
</dbReference>
<dbReference type="PANTHER" id="PTHR48070">
    <property type="entry name" value="ESTERASE OVCA2"/>
    <property type="match status" value="1"/>
</dbReference>
<dbReference type="GO" id="GO:0005737">
    <property type="term" value="C:cytoplasm"/>
    <property type="evidence" value="ECO:0007669"/>
    <property type="project" value="TreeGrafter"/>
</dbReference>
<dbReference type="PANTHER" id="PTHR48070:SF6">
    <property type="entry name" value="ESTERASE OVCA2"/>
    <property type="match status" value="1"/>
</dbReference>
<dbReference type="Gene3D" id="3.40.50.1820">
    <property type="entry name" value="alpha/beta hydrolase"/>
    <property type="match status" value="1"/>
</dbReference>
<evidence type="ECO:0000313" key="5">
    <source>
        <dbReference type="Proteomes" id="UP000807469"/>
    </source>
</evidence>
<protein>
    <submittedName>
        <fullName evidence="4">FSH1-domain-containing protein</fullName>
    </submittedName>
</protein>
<gene>
    <name evidence="4" type="ORF">BDN70DRAFT_888859</name>
</gene>
<reference evidence="4" key="1">
    <citation type="submission" date="2020-11" db="EMBL/GenBank/DDBJ databases">
        <authorList>
            <consortium name="DOE Joint Genome Institute"/>
            <person name="Ahrendt S."/>
            <person name="Riley R."/>
            <person name="Andreopoulos W."/>
            <person name="Labutti K."/>
            <person name="Pangilinan J."/>
            <person name="Ruiz-Duenas F.J."/>
            <person name="Barrasa J.M."/>
            <person name="Sanchez-Garcia M."/>
            <person name="Camarero S."/>
            <person name="Miyauchi S."/>
            <person name="Serrano A."/>
            <person name="Linde D."/>
            <person name="Babiker R."/>
            <person name="Drula E."/>
            <person name="Ayuso-Fernandez I."/>
            <person name="Pacheco R."/>
            <person name="Padilla G."/>
            <person name="Ferreira P."/>
            <person name="Barriuso J."/>
            <person name="Kellner H."/>
            <person name="Castanera R."/>
            <person name="Alfaro M."/>
            <person name="Ramirez L."/>
            <person name="Pisabarro A.G."/>
            <person name="Kuo A."/>
            <person name="Tritt A."/>
            <person name="Lipzen A."/>
            <person name="He G."/>
            <person name="Yan M."/>
            <person name="Ng V."/>
            <person name="Cullen D."/>
            <person name="Martin F."/>
            <person name="Rosso M.-N."/>
            <person name="Henrissat B."/>
            <person name="Hibbett D."/>
            <person name="Martinez A.T."/>
            <person name="Grigoriev I.V."/>
        </authorList>
    </citation>
    <scope>NUCLEOTIDE SEQUENCE</scope>
    <source>
        <strain evidence="4">CIRM-BRFM 674</strain>
    </source>
</reference>